<dbReference type="InterPro" id="IPR037171">
    <property type="entry name" value="NagB/RpiA_transferase-like"/>
</dbReference>
<keyword evidence="3" id="KW-0804">Transcription</keyword>
<protein>
    <submittedName>
        <fullName evidence="5">DeoR/GlpR family DNA-binding transcription regulator</fullName>
    </submittedName>
</protein>
<sequence>MGDQGLLAQQRRALIVEAVQREGAVRVSDLVETLGVSDMTIRRDLDALAQNGTVEKVHGGAVIASGSAQEPGFDAKSVLESAAKADIADAAAGLVQPGSVVSLGGGTTTYAVAKRLLSVPNLTILTNSLPIEQLFRNHSASSMQSPAVLLTGGASSRSQALVGPIAEHTIMSLHTDLLILGTHGVTEAEGLTSPSLAESQTNRVFISRARRMVLAADHTKWGMIGLSSFARLDQVNCFITDAGMPQEAVSLLAERVGELVVAGSDGVG</sequence>
<dbReference type="InterPro" id="IPR014036">
    <property type="entry name" value="DeoR-like_C"/>
</dbReference>
<dbReference type="InterPro" id="IPR050313">
    <property type="entry name" value="Carb_Metab_HTH_regulators"/>
</dbReference>
<dbReference type="EMBL" id="JARWBG010000062">
    <property type="protein sequence ID" value="MDH2393291.1"/>
    <property type="molecule type" value="Genomic_DNA"/>
</dbReference>
<evidence type="ECO:0000259" key="4">
    <source>
        <dbReference type="PROSITE" id="PS51000"/>
    </source>
</evidence>
<keyword evidence="2 5" id="KW-0238">DNA-binding</keyword>
<dbReference type="RefSeq" id="WP_279932518.1">
    <property type="nucleotide sequence ID" value="NZ_JARWBG010000062.1"/>
</dbReference>
<evidence type="ECO:0000256" key="2">
    <source>
        <dbReference type="ARBA" id="ARBA00023125"/>
    </source>
</evidence>
<dbReference type="PANTHER" id="PTHR30363:SF44">
    <property type="entry name" value="AGA OPERON TRANSCRIPTIONAL REPRESSOR-RELATED"/>
    <property type="match status" value="1"/>
</dbReference>
<gene>
    <name evidence="5" type="ORF">QCN29_31905</name>
</gene>
<dbReference type="PROSITE" id="PS51000">
    <property type="entry name" value="HTH_DEOR_2"/>
    <property type="match status" value="1"/>
</dbReference>
<evidence type="ECO:0000313" key="6">
    <source>
        <dbReference type="Proteomes" id="UP001223144"/>
    </source>
</evidence>
<comment type="caution">
    <text evidence="5">The sequence shown here is derived from an EMBL/GenBank/DDBJ whole genome shotgun (WGS) entry which is preliminary data.</text>
</comment>
<evidence type="ECO:0000313" key="5">
    <source>
        <dbReference type="EMBL" id="MDH2393291.1"/>
    </source>
</evidence>
<dbReference type="InterPro" id="IPR018356">
    <property type="entry name" value="Tscrpt_reg_HTH_DeoR_CS"/>
</dbReference>
<dbReference type="Proteomes" id="UP001223144">
    <property type="component" value="Unassembled WGS sequence"/>
</dbReference>
<dbReference type="Gene3D" id="3.40.50.1360">
    <property type="match status" value="1"/>
</dbReference>
<dbReference type="Pfam" id="PF08220">
    <property type="entry name" value="HTH_DeoR"/>
    <property type="match status" value="1"/>
</dbReference>
<name>A0ABT6HX58_9ACTN</name>
<dbReference type="Gene3D" id="1.10.10.10">
    <property type="entry name" value="Winged helix-like DNA-binding domain superfamily/Winged helix DNA-binding domain"/>
    <property type="match status" value="1"/>
</dbReference>
<dbReference type="PROSITE" id="PS00894">
    <property type="entry name" value="HTH_DEOR_1"/>
    <property type="match status" value="1"/>
</dbReference>
<dbReference type="InterPro" id="IPR001034">
    <property type="entry name" value="DeoR_HTH"/>
</dbReference>
<dbReference type="Pfam" id="PF00455">
    <property type="entry name" value="DeoRC"/>
    <property type="match status" value="1"/>
</dbReference>
<feature type="domain" description="HTH deoR-type" evidence="4">
    <location>
        <begin position="8"/>
        <end position="63"/>
    </location>
</feature>
<dbReference type="SUPFAM" id="SSF100950">
    <property type="entry name" value="NagB/RpiA/CoA transferase-like"/>
    <property type="match status" value="1"/>
</dbReference>
<evidence type="ECO:0000256" key="3">
    <source>
        <dbReference type="ARBA" id="ARBA00023163"/>
    </source>
</evidence>
<keyword evidence="1" id="KW-0805">Transcription regulation</keyword>
<dbReference type="SMART" id="SM00420">
    <property type="entry name" value="HTH_DEOR"/>
    <property type="match status" value="1"/>
</dbReference>
<keyword evidence="6" id="KW-1185">Reference proteome</keyword>
<dbReference type="InterPro" id="IPR036388">
    <property type="entry name" value="WH-like_DNA-bd_sf"/>
</dbReference>
<dbReference type="GO" id="GO:0003677">
    <property type="term" value="F:DNA binding"/>
    <property type="evidence" value="ECO:0007669"/>
    <property type="project" value="UniProtKB-KW"/>
</dbReference>
<organism evidence="5 6">
    <name type="scientific">Streptomyces chengmaiensis</name>
    <dbReference type="NCBI Taxonomy" id="3040919"/>
    <lineage>
        <taxon>Bacteria</taxon>
        <taxon>Bacillati</taxon>
        <taxon>Actinomycetota</taxon>
        <taxon>Actinomycetes</taxon>
        <taxon>Kitasatosporales</taxon>
        <taxon>Streptomycetaceae</taxon>
        <taxon>Streptomyces</taxon>
    </lineage>
</organism>
<dbReference type="PRINTS" id="PR00037">
    <property type="entry name" value="HTHLACR"/>
</dbReference>
<dbReference type="PANTHER" id="PTHR30363">
    <property type="entry name" value="HTH-TYPE TRANSCRIPTIONAL REGULATOR SRLR-RELATED"/>
    <property type="match status" value="1"/>
</dbReference>
<dbReference type="SUPFAM" id="SSF46785">
    <property type="entry name" value="Winged helix' DNA-binding domain"/>
    <property type="match status" value="1"/>
</dbReference>
<proteinExistence type="predicted"/>
<accession>A0ABT6HX58</accession>
<reference evidence="5 6" key="1">
    <citation type="submission" date="2023-04" db="EMBL/GenBank/DDBJ databases">
        <title>Streptomyces chengmaiensis sp. nov. isolated from the stem of mangrove plant in Hainan.</title>
        <authorList>
            <person name="Huang X."/>
            <person name="Zhou S."/>
            <person name="Chu X."/>
            <person name="Xie Y."/>
            <person name="Lin Y."/>
        </authorList>
    </citation>
    <scope>NUCLEOTIDE SEQUENCE [LARGE SCALE GENOMIC DNA]</scope>
    <source>
        <strain evidence="5 6">HNM0663</strain>
    </source>
</reference>
<dbReference type="SMART" id="SM01134">
    <property type="entry name" value="DeoRC"/>
    <property type="match status" value="1"/>
</dbReference>
<evidence type="ECO:0000256" key="1">
    <source>
        <dbReference type="ARBA" id="ARBA00023015"/>
    </source>
</evidence>
<dbReference type="InterPro" id="IPR036390">
    <property type="entry name" value="WH_DNA-bd_sf"/>
</dbReference>